<reference evidence="1 2" key="1">
    <citation type="journal article" date="2010" name="Stand. Genomic Sci.">
        <title>Complete genome sequence of Desulfarculus baarsii type strain (2st14).</title>
        <authorList>
            <person name="Sun H."/>
            <person name="Spring S."/>
            <person name="Lapidus A."/>
            <person name="Davenport K."/>
            <person name="Del Rio T.G."/>
            <person name="Tice H."/>
            <person name="Nolan M."/>
            <person name="Copeland A."/>
            <person name="Cheng J.F."/>
            <person name="Lucas S."/>
            <person name="Tapia R."/>
            <person name="Goodwin L."/>
            <person name="Pitluck S."/>
            <person name="Ivanova N."/>
            <person name="Pagani I."/>
            <person name="Mavromatis K."/>
            <person name="Ovchinnikova G."/>
            <person name="Pati A."/>
            <person name="Chen A."/>
            <person name="Palaniappan K."/>
            <person name="Hauser L."/>
            <person name="Chang Y.J."/>
            <person name="Jeffries C.D."/>
            <person name="Detter J.C."/>
            <person name="Han C."/>
            <person name="Rohde M."/>
            <person name="Brambilla E."/>
            <person name="Goker M."/>
            <person name="Woyke T."/>
            <person name="Bristow J."/>
            <person name="Eisen J.A."/>
            <person name="Markowitz V."/>
            <person name="Hugenholtz P."/>
            <person name="Kyrpides N.C."/>
            <person name="Klenk H.P."/>
            <person name="Land M."/>
        </authorList>
    </citation>
    <scope>NUCLEOTIDE SEQUENCE [LARGE SCALE GENOMIC DNA]</scope>
    <source>
        <strain evidence="2">ATCC 33931 / DSM 2075 / LMG 7858 / VKM B-1802 / 2st14</strain>
    </source>
</reference>
<dbReference type="HOGENOM" id="CLU_3403160_0_0_7"/>
<evidence type="ECO:0000313" key="1">
    <source>
        <dbReference type="EMBL" id="ADK84746.1"/>
    </source>
</evidence>
<gene>
    <name evidence="1" type="ordered locus">Deba_1378</name>
</gene>
<evidence type="ECO:0000313" key="2">
    <source>
        <dbReference type="Proteomes" id="UP000009047"/>
    </source>
</evidence>
<proteinExistence type="predicted"/>
<accession>E1QGQ3</accession>
<dbReference type="KEGG" id="dbr:Deba_1378"/>
<dbReference type="Proteomes" id="UP000009047">
    <property type="component" value="Chromosome"/>
</dbReference>
<dbReference type="AlphaFoldDB" id="E1QGQ3"/>
<dbReference type="STRING" id="644282.Deba_1378"/>
<dbReference type="EMBL" id="CP002085">
    <property type="protein sequence ID" value="ADK84746.1"/>
    <property type="molecule type" value="Genomic_DNA"/>
</dbReference>
<organism evidence="1 2">
    <name type="scientific">Desulfarculus baarsii (strain ATCC 33931 / DSM 2075 / LMG 7858 / VKM B-1802 / 2st14)</name>
    <dbReference type="NCBI Taxonomy" id="644282"/>
    <lineage>
        <taxon>Bacteria</taxon>
        <taxon>Pseudomonadati</taxon>
        <taxon>Thermodesulfobacteriota</taxon>
        <taxon>Desulfarculia</taxon>
        <taxon>Desulfarculales</taxon>
        <taxon>Desulfarculaceae</taxon>
        <taxon>Desulfarculus</taxon>
    </lineage>
</organism>
<name>E1QGQ3_DESB2</name>
<keyword evidence="2" id="KW-1185">Reference proteome</keyword>
<protein>
    <submittedName>
        <fullName evidence="1">Uncharacterized protein</fullName>
    </submittedName>
</protein>
<sequence>MFDVILGALGAAFFWSCVTSLVYFGTKNDR</sequence>